<name>A0A368F3X5_ANCCA</name>
<sequence>MTMLNQTSVWKNPYASKHNKSWAVSCSSNCFNNKFCCQCYRSRRQSLRGGTHVIGQEQGKLASAQKKGGYGGQYPEVRSECTRAQSCPAPCRYVRQTKVGVTHRIRCEDFEAGNVEDRLRLHSLPRLCTGR</sequence>
<keyword evidence="2" id="KW-1185">Reference proteome</keyword>
<evidence type="ECO:0000313" key="1">
    <source>
        <dbReference type="EMBL" id="RCN25625.1"/>
    </source>
</evidence>
<dbReference type="AlphaFoldDB" id="A0A368F3X5"/>
<proteinExistence type="predicted"/>
<organism evidence="1 2">
    <name type="scientific">Ancylostoma caninum</name>
    <name type="common">Dog hookworm</name>
    <dbReference type="NCBI Taxonomy" id="29170"/>
    <lineage>
        <taxon>Eukaryota</taxon>
        <taxon>Metazoa</taxon>
        <taxon>Ecdysozoa</taxon>
        <taxon>Nematoda</taxon>
        <taxon>Chromadorea</taxon>
        <taxon>Rhabditida</taxon>
        <taxon>Rhabditina</taxon>
        <taxon>Rhabditomorpha</taxon>
        <taxon>Strongyloidea</taxon>
        <taxon>Ancylostomatidae</taxon>
        <taxon>Ancylostomatinae</taxon>
        <taxon>Ancylostoma</taxon>
    </lineage>
</organism>
<dbReference type="EMBL" id="JOJR01011042">
    <property type="protein sequence ID" value="RCN25625.1"/>
    <property type="molecule type" value="Genomic_DNA"/>
</dbReference>
<reference evidence="1 2" key="1">
    <citation type="submission" date="2014-10" db="EMBL/GenBank/DDBJ databases">
        <title>Draft genome of the hookworm Ancylostoma caninum.</title>
        <authorList>
            <person name="Mitreva M."/>
        </authorList>
    </citation>
    <scope>NUCLEOTIDE SEQUENCE [LARGE SCALE GENOMIC DNA]</scope>
    <source>
        <strain evidence="1 2">Baltimore</strain>
    </source>
</reference>
<gene>
    <name evidence="1" type="ORF">ANCCAN_28661</name>
</gene>
<dbReference type="Proteomes" id="UP000252519">
    <property type="component" value="Unassembled WGS sequence"/>
</dbReference>
<evidence type="ECO:0000313" key="2">
    <source>
        <dbReference type="Proteomes" id="UP000252519"/>
    </source>
</evidence>
<comment type="caution">
    <text evidence="1">The sequence shown here is derived from an EMBL/GenBank/DDBJ whole genome shotgun (WGS) entry which is preliminary data.</text>
</comment>
<accession>A0A368F3X5</accession>
<protein>
    <submittedName>
        <fullName evidence="1">Uncharacterized protein</fullName>
    </submittedName>
</protein>